<dbReference type="Pfam" id="PF02779">
    <property type="entry name" value="Transket_pyr"/>
    <property type="match status" value="1"/>
</dbReference>
<dbReference type="FunFam" id="3.40.50.970:FF:000001">
    <property type="entry name" value="Pyruvate dehydrogenase E1 beta subunit"/>
    <property type="match status" value="1"/>
</dbReference>
<dbReference type="EMBL" id="VBOS01000495">
    <property type="protein sequence ID" value="TMQ48125.1"/>
    <property type="molecule type" value="Genomic_DNA"/>
</dbReference>
<keyword evidence="2" id="KW-0560">Oxidoreductase</keyword>
<feature type="non-terminal residue" evidence="5">
    <location>
        <position position="570"/>
    </location>
</feature>
<dbReference type="Pfam" id="PF00676">
    <property type="entry name" value="E1_dh"/>
    <property type="match status" value="1"/>
</dbReference>
<dbReference type="AlphaFoldDB" id="A0A538S9T2"/>
<dbReference type="SUPFAM" id="SSF52518">
    <property type="entry name" value="Thiamin diphosphate-binding fold (THDP-binding)"/>
    <property type="match status" value="2"/>
</dbReference>
<dbReference type="Gene3D" id="3.40.50.970">
    <property type="match status" value="2"/>
</dbReference>
<comment type="caution">
    <text evidence="5">The sequence shown here is derived from an EMBL/GenBank/DDBJ whole genome shotgun (WGS) entry which is preliminary data.</text>
</comment>
<dbReference type="SMART" id="SM00861">
    <property type="entry name" value="Transket_pyr"/>
    <property type="match status" value="1"/>
</dbReference>
<dbReference type="GO" id="GO:0016624">
    <property type="term" value="F:oxidoreductase activity, acting on the aldehyde or oxo group of donors, disulfide as acceptor"/>
    <property type="evidence" value="ECO:0007669"/>
    <property type="project" value="InterPro"/>
</dbReference>
<reference evidence="5 6" key="1">
    <citation type="journal article" date="2019" name="Nat. Microbiol.">
        <title>Mediterranean grassland soil C-N compound turnover is dependent on rainfall and depth, and is mediated by genomically divergent microorganisms.</title>
        <authorList>
            <person name="Diamond S."/>
            <person name="Andeer P.F."/>
            <person name="Li Z."/>
            <person name="Crits-Christoph A."/>
            <person name="Burstein D."/>
            <person name="Anantharaman K."/>
            <person name="Lane K.R."/>
            <person name="Thomas B.C."/>
            <person name="Pan C."/>
            <person name="Northen T.R."/>
            <person name="Banfield J.F."/>
        </authorList>
    </citation>
    <scope>NUCLEOTIDE SEQUENCE [LARGE SCALE GENOMIC DNA]</scope>
    <source>
        <strain evidence="5">WS_2</strain>
    </source>
</reference>
<dbReference type="GO" id="GO:0007584">
    <property type="term" value="P:response to nutrient"/>
    <property type="evidence" value="ECO:0007669"/>
    <property type="project" value="TreeGrafter"/>
</dbReference>
<dbReference type="CDD" id="cd07036">
    <property type="entry name" value="TPP_PYR_E1-PDHc-beta_like"/>
    <property type="match status" value="1"/>
</dbReference>
<keyword evidence="3" id="KW-0786">Thiamine pyrophosphate</keyword>
<name>A0A538S9T2_UNCEI</name>
<accession>A0A538S9T2</accession>
<protein>
    <submittedName>
        <fullName evidence="5">Dehydrogenase</fullName>
    </submittedName>
</protein>
<dbReference type="GO" id="GO:0009083">
    <property type="term" value="P:branched-chain amino acid catabolic process"/>
    <property type="evidence" value="ECO:0007669"/>
    <property type="project" value="TreeGrafter"/>
</dbReference>
<dbReference type="InterPro" id="IPR005475">
    <property type="entry name" value="Transketolase-like_Pyr-bd"/>
</dbReference>
<dbReference type="PANTHER" id="PTHR42980:SF1">
    <property type="entry name" value="2-OXOISOVALERATE DEHYDROGENASE SUBUNIT BETA, MITOCHONDRIAL"/>
    <property type="match status" value="1"/>
</dbReference>
<proteinExistence type="predicted"/>
<sequence length="570" mass="62712">MATRTTTTSATRYHGLKAADLIGFYRTMYTSRRLDDEEIRLKKLDKIFFQISGAGHEAVLTAAGKGLKPAYDWFYPYYRDRALCLELGMTPKEMLLSAVASAQDPNSGGRQMPSHWGHAKLNIVSQSSPTGTQFLQAVGAAEALVKYKELAGAHPELKAKAQGDEVVLVTAGDGTTSEGEFWEAMNSACNLKLPVLFLIEDNGYAISVPVDVQTAGGNVAQLVRGFPNLHWVGEINGSDPVECYGILREAVEHCRARKGPAFVRAVVTRPYSHSMSDDESKYRPKTEREGEAERDCLKSYARFLLDEGFVDQAGLDRLHEEAGASIRQGGEDALKSAQPATDTATHFVFSPDVDPTSERFVAEPKPESADSNETMLQNINYCLRDEMKANPRIVMFGEDVADASHDWVLKEAKGKGGVFGVTWGLQKLFGGTRVYNSPLAEANIVGRAIGLATLGFKPVVEIQFFDYIWPAMMQIRNELGYMRYRSSNAFSCPVVIRVAYGGYLRGGAPYHSQCGESIFAHCPGLRVVLPSNALDANGLLRTAIRCEDPVLFLEHKHLYRQPYAKGPYPG</sequence>
<evidence type="ECO:0000256" key="2">
    <source>
        <dbReference type="ARBA" id="ARBA00023002"/>
    </source>
</evidence>
<evidence type="ECO:0000313" key="5">
    <source>
        <dbReference type="EMBL" id="TMQ48125.1"/>
    </source>
</evidence>
<dbReference type="InterPro" id="IPR001017">
    <property type="entry name" value="DH_E1"/>
</dbReference>
<dbReference type="InterPro" id="IPR029061">
    <property type="entry name" value="THDP-binding"/>
</dbReference>
<dbReference type="PANTHER" id="PTHR42980">
    <property type="entry name" value="2-OXOISOVALERATE DEHYDROGENASE SUBUNIT BETA-RELATED"/>
    <property type="match status" value="1"/>
</dbReference>
<organism evidence="5 6">
    <name type="scientific">Eiseniibacteriota bacterium</name>
    <dbReference type="NCBI Taxonomy" id="2212470"/>
    <lineage>
        <taxon>Bacteria</taxon>
        <taxon>Candidatus Eiseniibacteriota</taxon>
    </lineage>
</organism>
<evidence type="ECO:0000313" key="6">
    <source>
        <dbReference type="Proteomes" id="UP000317716"/>
    </source>
</evidence>
<dbReference type="Proteomes" id="UP000317716">
    <property type="component" value="Unassembled WGS sequence"/>
</dbReference>
<evidence type="ECO:0000256" key="1">
    <source>
        <dbReference type="ARBA" id="ARBA00001964"/>
    </source>
</evidence>
<gene>
    <name evidence="5" type="ORF">E6K72_13345</name>
</gene>
<evidence type="ECO:0000259" key="4">
    <source>
        <dbReference type="SMART" id="SM00861"/>
    </source>
</evidence>
<dbReference type="CDD" id="cd02000">
    <property type="entry name" value="TPP_E1_PDC_ADC_BCADC"/>
    <property type="match status" value="1"/>
</dbReference>
<comment type="cofactor">
    <cofactor evidence="1">
        <name>thiamine diphosphate</name>
        <dbReference type="ChEBI" id="CHEBI:58937"/>
    </cofactor>
</comment>
<feature type="domain" description="Transketolase-like pyrimidine-binding" evidence="4">
    <location>
        <begin position="373"/>
        <end position="561"/>
    </location>
</feature>
<evidence type="ECO:0000256" key="3">
    <source>
        <dbReference type="ARBA" id="ARBA00023052"/>
    </source>
</evidence>